<gene>
    <name evidence="1" type="primary">BnaC04g06390D</name>
    <name evidence="1" type="ORF">GSBRNA2T00080573001</name>
</gene>
<evidence type="ECO:0000313" key="2">
    <source>
        <dbReference type="Proteomes" id="UP000028999"/>
    </source>
</evidence>
<dbReference type="PaxDb" id="3708-A0A078I689"/>
<dbReference type="Proteomes" id="UP000028999">
    <property type="component" value="Unassembled WGS sequence"/>
</dbReference>
<evidence type="ECO:0000313" key="1">
    <source>
        <dbReference type="EMBL" id="CDY44623.1"/>
    </source>
</evidence>
<keyword evidence="2" id="KW-1185">Reference proteome</keyword>
<reference evidence="1 2" key="1">
    <citation type="journal article" date="2014" name="Science">
        <title>Plant genetics. Early allopolyploid evolution in the post-Neolithic Brassica napus oilseed genome.</title>
        <authorList>
            <person name="Chalhoub B."/>
            <person name="Denoeud F."/>
            <person name="Liu S."/>
            <person name="Parkin I.A."/>
            <person name="Tang H."/>
            <person name="Wang X."/>
            <person name="Chiquet J."/>
            <person name="Belcram H."/>
            <person name="Tong C."/>
            <person name="Samans B."/>
            <person name="Correa M."/>
            <person name="Da Silva C."/>
            <person name="Just J."/>
            <person name="Falentin C."/>
            <person name="Koh C.S."/>
            <person name="Le Clainche I."/>
            <person name="Bernard M."/>
            <person name="Bento P."/>
            <person name="Noel B."/>
            <person name="Labadie K."/>
            <person name="Alberti A."/>
            <person name="Charles M."/>
            <person name="Arnaud D."/>
            <person name="Guo H."/>
            <person name="Daviaud C."/>
            <person name="Alamery S."/>
            <person name="Jabbari K."/>
            <person name="Zhao M."/>
            <person name="Edger P.P."/>
            <person name="Chelaifa H."/>
            <person name="Tack D."/>
            <person name="Lassalle G."/>
            <person name="Mestiri I."/>
            <person name="Schnel N."/>
            <person name="Le Paslier M.C."/>
            <person name="Fan G."/>
            <person name="Renault V."/>
            <person name="Bayer P.E."/>
            <person name="Golicz A.A."/>
            <person name="Manoli S."/>
            <person name="Lee T.H."/>
            <person name="Thi V.H."/>
            <person name="Chalabi S."/>
            <person name="Hu Q."/>
            <person name="Fan C."/>
            <person name="Tollenaere R."/>
            <person name="Lu Y."/>
            <person name="Battail C."/>
            <person name="Shen J."/>
            <person name="Sidebottom C.H."/>
            <person name="Wang X."/>
            <person name="Canaguier A."/>
            <person name="Chauveau A."/>
            <person name="Berard A."/>
            <person name="Deniot G."/>
            <person name="Guan M."/>
            <person name="Liu Z."/>
            <person name="Sun F."/>
            <person name="Lim Y.P."/>
            <person name="Lyons E."/>
            <person name="Town C.D."/>
            <person name="Bancroft I."/>
            <person name="Wang X."/>
            <person name="Meng J."/>
            <person name="Ma J."/>
            <person name="Pires J.C."/>
            <person name="King G.J."/>
            <person name="Brunel D."/>
            <person name="Delourme R."/>
            <person name="Renard M."/>
            <person name="Aury J.M."/>
            <person name="Adams K.L."/>
            <person name="Batley J."/>
            <person name="Snowdon R.J."/>
            <person name="Tost J."/>
            <person name="Edwards D."/>
            <person name="Zhou Y."/>
            <person name="Hua W."/>
            <person name="Sharpe A.G."/>
            <person name="Paterson A.H."/>
            <person name="Guan C."/>
            <person name="Wincker P."/>
        </authorList>
    </citation>
    <scope>NUCLEOTIDE SEQUENCE [LARGE SCALE GENOMIC DNA]</scope>
    <source>
        <strain evidence="2">cv. Darmor-bzh</strain>
    </source>
</reference>
<dbReference type="EMBL" id="LK032597">
    <property type="protein sequence ID" value="CDY44623.1"/>
    <property type="molecule type" value="Genomic_DNA"/>
</dbReference>
<name>A0A078I689_BRANA</name>
<organism evidence="1 2">
    <name type="scientific">Brassica napus</name>
    <name type="common">Rape</name>
    <dbReference type="NCBI Taxonomy" id="3708"/>
    <lineage>
        <taxon>Eukaryota</taxon>
        <taxon>Viridiplantae</taxon>
        <taxon>Streptophyta</taxon>
        <taxon>Embryophyta</taxon>
        <taxon>Tracheophyta</taxon>
        <taxon>Spermatophyta</taxon>
        <taxon>Magnoliopsida</taxon>
        <taxon>eudicotyledons</taxon>
        <taxon>Gunneridae</taxon>
        <taxon>Pentapetalae</taxon>
        <taxon>rosids</taxon>
        <taxon>malvids</taxon>
        <taxon>Brassicales</taxon>
        <taxon>Brassicaceae</taxon>
        <taxon>Brassiceae</taxon>
        <taxon>Brassica</taxon>
    </lineage>
</organism>
<dbReference type="Gramene" id="CDY44623">
    <property type="protein sequence ID" value="CDY44623"/>
    <property type="gene ID" value="GSBRNA2T00080573001"/>
</dbReference>
<accession>A0A078I689</accession>
<proteinExistence type="predicted"/>
<dbReference type="AlphaFoldDB" id="A0A078I689"/>
<sequence length="46" mass="5283">MKLKPTRTKKTNLTNELLIQRRRSELIKSVSGLRVCLSYGHVTLSI</sequence>
<protein>
    <submittedName>
        <fullName evidence="1">BnaC04g06390D protein</fullName>
    </submittedName>
</protein>